<dbReference type="GO" id="GO:0005524">
    <property type="term" value="F:ATP binding"/>
    <property type="evidence" value="ECO:0007669"/>
    <property type="project" value="UniProtKB-KW"/>
</dbReference>
<dbReference type="GO" id="GO:0003723">
    <property type="term" value="F:RNA binding"/>
    <property type="evidence" value="ECO:0007669"/>
    <property type="project" value="UniProtKB-KW"/>
</dbReference>
<dbReference type="EMBL" id="JTAI01000031">
    <property type="protein sequence ID" value="PPS93764.1"/>
    <property type="molecule type" value="Genomic_DNA"/>
</dbReference>
<sequence>MAKGTFQSFGFSPKLLESIKIIGYSLPTPIQRKCFPSILAGRDVVAMARTGSGKTAGFVLPMIERLGCSHSQIVGIRGVVLSPTRELALQTYRVVRKLACKTNLVVCALTGGSSLDRQFESLSGNPDIVVATPGRLFHHIIEAGLSLIAVKIIILDEADRLFEMGLASQIEKILESIPKNRQCVLVSATMPTALASFSKVMLNEPEVIQIDSDYILSETLKLTFLFVREDEKLASLLYLLRNTIPSHERAIIFCATKHHVDYIVKILESNNIIVSYIYGNMDQEARTMHLSTFRKNKSRALVVTDIAARGVDIPMIKYVINFDFPLSPKLFVHRTGRTARAGQHGRAFSLITSRDLPYTIDLCLFLGLKMTTLTSKQTTDSSNDSLNTEKRVEASIRDDDIHEEGISFIKPASLNDFHVESRLILASFPDLTLEIESIERVLTENSEIERCRRSMESAYLLYLKTRTPSSKESLKRSRELLEKCGGASKILMSIHPDLNIDTNETNLNIVTLQNLGVISDPLLDHLKLFRPTENKTHNKYGCLNQVTGKMVLKSSIKMKKIKDMGNVVKSILSEDKFAIGTSISESQNGISDEISSNNNISQTFVNKKRKPKKPCNRVKESEHFFIPYKNSEEEVSRSTGLQLESSSFDINPDEEGEMKRQKCVRKWNSKRKRYELIDISKQNSIKKFNESGIKVKGELKCTGQYKKWKANTNLKIQNVGEIEDIELNKTIRSNRFKDKYNTSDINSSFDYSNVHDKHKGIIEAISKGIKLTHKQKRIAKRIGIIKEKIVNESKSLKNEIRTPQQILKKRANDVKQRMKNDLEFRRKQLAKKNKEFAEKNFKKVIQKGRPNRSKVVLVEKRR</sequence>
<dbReference type="InterPro" id="IPR012541">
    <property type="entry name" value="DBP10_C"/>
</dbReference>
<evidence type="ECO:0000259" key="13">
    <source>
        <dbReference type="PROSITE" id="PS51195"/>
    </source>
</evidence>
<accession>A0A0S4TDJ6</accession>
<dbReference type="PROSITE" id="PS00039">
    <property type="entry name" value="DEAD_ATP_HELICASE"/>
    <property type="match status" value="1"/>
</dbReference>
<keyword evidence="10" id="KW-0175">Coiled coil</keyword>
<keyword evidence="16" id="KW-1185">Reference proteome</keyword>
<dbReference type="Gene3D" id="3.40.50.300">
    <property type="entry name" value="P-loop containing nucleotide triphosphate hydrolases"/>
    <property type="match status" value="2"/>
</dbReference>
<dbReference type="Pfam" id="PF08147">
    <property type="entry name" value="DBP10CT"/>
    <property type="match status" value="1"/>
</dbReference>
<evidence type="ECO:0000256" key="7">
    <source>
        <dbReference type="ARBA" id="ARBA00022884"/>
    </source>
</evidence>
<dbReference type="Proteomes" id="UP001429100">
    <property type="component" value="Unassembled WGS sequence"/>
</dbReference>
<evidence type="ECO:0000313" key="16">
    <source>
        <dbReference type="Proteomes" id="UP001429100"/>
    </source>
</evidence>
<feature type="coiled-coil region" evidence="10">
    <location>
        <begin position="815"/>
        <end position="847"/>
    </location>
</feature>
<organism evidence="14">
    <name type="scientific">Cryptosporidium hominis</name>
    <dbReference type="NCBI Taxonomy" id="237895"/>
    <lineage>
        <taxon>Eukaryota</taxon>
        <taxon>Sar</taxon>
        <taxon>Alveolata</taxon>
        <taxon>Apicomplexa</taxon>
        <taxon>Conoidasida</taxon>
        <taxon>Coccidia</taxon>
        <taxon>Eucoccidiorida</taxon>
        <taxon>Eimeriorina</taxon>
        <taxon>Cryptosporidiidae</taxon>
        <taxon>Cryptosporidium</taxon>
    </lineage>
</organism>
<keyword evidence="3" id="KW-0547">Nucleotide-binding</keyword>
<proteinExistence type="inferred from homology"/>
<dbReference type="Pfam" id="PF00271">
    <property type="entry name" value="Helicase_C"/>
    <property type="match status" value="1"/>
</dbReference>
<dbReference type="SMART" id="SM00487">
    <property type="entry name" value="DEXDc"/>
    <property type="match status" value="1"/>
</dbReference>
<dbReference type="GO" id="GO:0005829">
    <property type="term" value="C:cytosol"/>
    <property type="evidence" value="ECO:0007669"/>
    <property type="project" value="TreeGrafter"/>
</dbReference>
<evidence type="ECO:0000256" key="10">
    <source>
        <dbReference type="SAM" id="Coils"/>
    </source>
</evidence>
<dbReference type="InterPro" id="IPR000629">
    <property type="entry name" value="RNA-helicase_DEAD-box_CS"/>
</dbReference>
<dbReference type="SMART" id="SM00490">
    <property type="entry name" value="HELICc"/>
    <property type="match status" value="1"/>
</dbReference>
<dbReference type="GO" id="GO:0003724">
    <property type="term" value="F:RNA helicase activity"/>
    <property type="evidence" value="ECO:0007669"/>
    <property type="project" value="UniProtKB-EC"/>
</dbReference>
<evidence type="ECO:0000256" key="8">
    <source>
        <dbReference type="ARBA" id="ARBA00047984"/>
    </source>
</evidence>
<evidence type="ECO:0000256" key="5">
    <source>
        <dbReference type="ARBA" id="ARBA00022806"/>
    </source>
</evidence>
<keyword evidence="7" id="KW-0694">RNA-binding</keyword>
<dbReference type="Pfam" id="PF00270">
    <property type="entry name" value="DEAD"/>
    <property type="match status" value="1"/>
</dbReference>
<keyword evidence="6" id="KW-0067">ATP-binding</keyword>
<gene>
    <name evidence="14" type="ORF">CHUDEA3_2330</name>
    <name evidence="15" type="ORF">GY17_00002457</name>
</gene>
<evidence type="ECO:0000259" key="12">
    <source>
        <dbReference type="PROSITE" id="PS51194"/>
    </source>
</evidence>
<dbReference type="PROSITE" id="PS51194">
    <property type="entry name" value="HELICASE_CTER"/>
    <property type="match status" value="1"/>
</dbReference>
<dbReference type="InterPro" id="IPR001650">
    <property type="entry name" value="Helicase_C-like"/>
</dbReference>
<evidence type="ECO:0000256" key="9">
    <source>
        <dbReference type="PROSITE-ProRule" id="PRU00552"/>
    </source>
</evidence>
<dbReference type="OrthoDB" id="10261375at2759"/>
<evidence type="ECO:0000256" key="6">
    <source>
        <dbReference type="ARBA" id="ARBA00022840"/>
    </source>
</evidence>
<dbReference type="InterPro" id="IPR014001">
    <property type="entry name" value="Helicase_ATP-bd"/>
</dbReference>
<dbReference type="SMART" id="SM01123">
    <property type="entry name" value="DBP10CT"/>
    <property type="match status" value="1"/>
</dbReference>
<dbReference type="EC" id="3.6.4.13" evidence="2"/>
<dbReference type="VEuPathDB" id="CryptoDB:CHUDEA3_2330"/>
<evidence type="ECO:0000256" key="3">
    <source>
        <dbReference type="ARBA" id="ARBA00022741"/>
    </source>
</evidence>
<dbReference type="InterPro" id="IPR027417">
    <property type="entry name" value="P-loop_NTPase"/>
</dbReference>
<evidence type="ECO:0000256" key="4">
    <source>
        <dbReference type="ARBA" id="ARBA00022801"/>
    </source>
</evidence>
<dbReference type="AlphaFoldDB" id="A0A0S4TDJ6"/>
<dbReference type="PANTHER" id="PTHR47959:SF8">
    <property type="entry name" value="RNA HELICASE"/>
    <property type="match status" value="1"/>
</dbReference>
<dbReference type="GO" id="GO:0016787">
    <property type="term" value="F:hydrolase activity"/>
    <property type="evidence" value="ECO:0007669"/>
    <property type="project" value="UniProtKB-KW"/>
</dbReference>
<comment type="catalytic activity">
    <reaction evidence="8">
        <text>ATP + H2O = ADP + phosphate + H(+)</text>
        <dbReference type="Rhea" id="RHEA:13065"/>
        <dbReference type="ChEBI" id="CHEBI:15377"/>
        <dbReference type="ChEBI" id="CHEBI:15378"/>
        <dbReference type="ChEBI" id="CHEBI:30616"/>
        <dbReference type="ChEBI" id="CHEBI:43474"/>
        <dbReference type="ChEBI" id="CHEBI:456216"/>
        <dbReference type="EC" id="3.6.4.13"/>
    </reaction>
</comment>
<comment type="similarity">
    <text evidence="1">Belongs to the DEAD box helicase family. DDX54/DBP10 subfamily.</text>
</comment>
<dbReference type="CDD" id="cd18787">
    <property type="entry name" value="SF2_C_DEAD"/>
    <property type="match status" value="1"/>
</dbReference>
<feature type="short sequence motif" description="Q motif" evidence="9">
    <location>
        <begin position="4"/>
        <end position="32"/>
    </location>
</feature>
<dbReference type="PROSITE" id="PS51192">
    <property type="entry name" value="HELICASE_ATP_BIND_1"/>
    <property type="match status" value="1"/>
</dbReference>
<reference evidence="15 16" key="3">
    <citation type="submission" date="2017-10" db="EMBL/GenBank/DDBJ databases">
        <title>Consistent, comparative and evidence-based genome annotation and re-annotation for the closely-related species, Cryptosporidium parvum, C. hominis and C. tyzzeri.</title>
        <authorList>
            <person name="Baptista R.P."/>
            <person name="Li Y."/>
            <person name="Sateriale A."/>
            <person name="Striepen B."/>
            <person name="Kissinger J.C."/>
        </authorList>
    </citation>
    <scope>NUCLEOTIDE SEQUENCE [LARGE SCALE GENOMIC DNA]</scope>
    <source>
        <strain evidence="15">30976</strain>
    </source>
</reference>
<dbReference type="EMBL" id="LN877949">
    <property type="protein sequence ID" value="CUV05117.1"/>
    <property type="molecule type" value="Genomic_DNA"/>
</dbReference>
<dbReference type="SUPFAM" id="SSF52540">
    <property type="entry name" value="P-loop containing nucleoside triphosphate hydrolases"/>
    <property type="match status" value="1"/>
</dbReference>
<dbReference type="InterPro" id="IPR050079">
    <property type="entry name" value="DEAD_box_RNA_helicase"/>
</dbReference>
<dbReference type="GO" id="GO:0005730">
    <property type="term" value="C:nucleolus"/>
    <property type="evidence" value="ECO:0007669"/>
    <property type="project" value="UniProtKB-SubCell"/>
</dbReference>
<reference evidence="15 16" key="1">
    <citation type="submission" date="2014-11" db="EMBL/GenBank/DDBJ databases">
        <title>Comparative genomic analysis of Cryptosporidium hominis reveals occurrence of genetic recombination in virulent subtypes.</title>
        <authorList>
            <person name="Guo Y."/>
            <person name="Tang K."/>
            <person name="Frace M."/>
            <person name="Li N."/>
            <person name="Roellig D.M."/>
            <person name="Sammons S."/>
            <person name="Knipe K."/>
            <person name="Rowe L."/>
            <person name="Feng Y."/>
            <person name="Xiao L."/>
        </authorList>
    </citation>
    <scope>NUCLEOTIDE SEQUENCE [LARGE SCALE GENOMIC DNA]</scope>
    <source>
        <strain evidence="15">30976</strain>
    </source>
</reference>
<dbReference type="VEuPathDB" id="CryptoDB:Chro.30274"/>
<dbReference type="PROSITE" id="PS51195">
    <property type="entry name" value="Q_MOTIF"/>
    <property type="match status" value="1"/>
</dbReference>
<dbReference type="VEuPathDB" id="CryptoDB:ChTU502y2012_401g0495"/>
<dbReference type="VEuPathDB" id="CryptoDB:GY17_00002457"/>
<dbReference type="CDD" id="cd17959">
    <property type="entry name" value="DEADc_DDX54"/>
    <property type="match status" value="1"/>
</dbReference>
<dbReference type="InterPro" id="IPR011545">
    <property type="entry name" value="DEAD/DEAH_box_helicase_dom"/>
</dbReference>
<keyword evidence="5 15" id="KW-0347">Helicase</keyword>
<reference evidence="14" key="2">
    <citation type="submission" date="2015-08" db="EMBL/GenBank/DDBJ databases">
        <authorList>
            <person name="Babu N.S."/>
            <person name="Beckwith C.J."/>
            <person name="Beseler K.G."/>
            <person name="Brison A."/>
            <person name="Carone J.V."/>
            <person name="Caskin T.P."/>
            <person name="Diamond M."/>
            <person name="Durham M.E."/>
            <person name="Foxe J.M."/>
            <person name="Go M."/>
            <person name="Henderson B.A."/>
            <person name="Jones I.B."/>
            <person name="McGettigan J.A."/>
            <person name="Micheletti S.J."/>
            <person name="Nasrallah M.E."/>
            <person name="Ortiz D."/>
            <person name="Piller C.R."/>
            <person name="Privatt S.R."/>
            <person name="Schneider S.L."/>
            <person name="Sharp S."/>
            <person name="Smith T.C."/>
            <person name="Stanton J.D."/>
            <person name="Ullery H.E."/>
            <person name="Wilson R.J."/>
            <person name="Serrano M.G."/>
            <person name="Buck G."/>
            <person name="Lee V."/>
            <person name="Wang Y."/>
            <person name="Carvalho R."/>
            <person name="Voegtly L."/>
            <person name="Shi R."/>
            <person name="Duckworth R."/>
            <person name="Johnson A."/>
            <person name="Loviza R."/>
            <person name="Walstead R."/>
            <person name="Shah Z."/>
            <person name="Kiflezghi M."/>
            <person name="Wade K."/>
            <person name="Ball S.L."/>
            <person name="Bradley K.W."/>
            <person name="Asai D.J."/>
            <person name="Bowman C.A."/>
            <person name="Russell D.A."/>
            <person name="Pope W.H."/>
            <person name="Jacobs-Sera D."/>
            <person name="Hendrix R.W."/>
            <person name="Hatfull G.F."/>
        </authorList>
    </citation>
    <scope>NUCLEOTIDE SEQUENCE [LARGE SCALE GENOMIC DNA]</scope>
</reference>
<evidence type="ECO:0000259" key="11">
    <source>
        <dbReference type="PROSITE" id="PS51192"/>
    </source>
</evidence>
<feature type="domain" description="Helicase C-terminal" evidence="12">
    <location>
        <begin position="232"/>
        <end position="382"/>
    </location>
</feature>
<name>A0A0S4TDJ6_CRYHO</name>
<protein>
    <recommendedName>
        <fullName evidence="2">RNA helicase</fullName>
        <ecNumber evidence="2">3.6.4.13</ecNumber>
    </recommendedName>
</protein>
<evidence type="ECO:0000256" key="2">
    <source>
        <dbReference type="ARBA" id="ARBA00012552"/>
    </source>
</evidence>
<keyword evidence="4" id="KW-0378">Hydrolase</keyword>
<evidence type="ECO:0000313" key="15">
    <source>
        <dbReference type="EMBL" id="PPS93764.1"/>
    </source>
</evidence>
<dbReference type="Proteomes" id="UP000199752">
    <property type="component" value="Chromosome 3"/>
</dbReference>
<dbReference type="PANTHER" id="PTHR47959">
    <property type="entry name" value="ATP-DEPENDENT RNA HELICASE RHLE-RELATED"/>
    <property type="match status" value="1"/>
</dbReference>
<evidence type="ECO:0000256" key="1">
    <source>
        <dbReference type="ARBA" id="ARBA00010379"/>
    </source>
</evidence>
<feature type="domain" description="Helicase ATP-binding" evidence="11">
    <location>
        <begin position="35"/>
        <end position="208"/>
    </location>
</feature>
<feature type="domain" description="DEAD-box RNA helicase Q" evidence="13">
    <location>
        <begin position="4"/>
        <end position="32"/>
    </location>
</feature>
<dbReference type="InterPro" id="IPR033517">
    <property type="entry name" value="DDX54/DBP10_DEAD-box_helicase"/>
</dbReference>
<dbReference type="InterPro" id="IPR014014">
    <property type="entry name" value="RNA_helicase_DEAD_Q_motif"/>
</dbReference>
<evidence type="ECO:0000313" key="14">
    <source>
        <dbReference type="EMBL" id="CUV05117.1"/>
    </source>
</evidence>